<dbReference type="NCBIfam" id="TIGR00599">
    <property type="entry name" value="rad18"/>
    <property type="match status" value="1"/>
</dbReference>
<evidence type="ECO:0000259" key="21">
    <source>
        <dbReference type="PROSITE" id="PS50089"/>
    </source>
</evidence>
<dbReference type="PROSITE" id="PS50089">
    <property type="entry name" value="ZF_RING_2"/>
    <property type="match status" value="1"/>
</dbReference>
<feature type="compositionally biased region" description="Low complexity" evidence="20">
    <location>
        <begin position="356"/>
        <end position="369"/>
    </location>
</feature>
<dbReference type="InterPro" id="IPR013083">
    <property type="entry name" value="Znf_RING/FYVE/PHD"/>
</dbReference>
<evidence type="ECO:0000256" key="9">
    <source>
        <dbReference type="ARBA" id="ARBA00022763"/>
    </source>
</evidence>
<feature type="region of interest" description="Disordered" evidence="20">
    <location>
        <begin position="343"/>
        <end position="383"/>
    </location>
</feature>
<keyword evidence="7 19" id="KW-0808">Transferase</keyword>
<dbReference type="PANTHER" id="PTHR14134:SF2">
    <property type="entry name" value="E3 UBIQUITIN-PROTEIN LIGASE RAD18"/>
    <property type="match status" value="1"/>
</dbReference>
<dbReference type="PANTHER" id="PTHR14134">
    <property type="entry name" value="E3 UBIQUITIN-PROTEIN LIGASE RAD18"/>
    <property type="match status" value="1"/>
</dbReference>
<keyword evidence="14 19" id="KW-0234">DNA repair</keyword>
<evidence type="ECO:0000256" key="2">
    <source>
        <dbReference type="ARBA" id="ARBA00004123"/>
    </source>
</evidence>
<proteinExistence type="inferred from homology"/>
<comment type="catalytic activity">
    <reaction evidence="1 19">
        <text>S-ubiquitinyl-[E2 ubiquitin-conjugating enzyme]-L-cysteine + [acceptor protein]-L-lysine = [E2 ubiquitin-conjugating enzyme]-L-cysteine + N(6)-ubiquitinyl-[acceptor protein]-L-lysine.</text>
        <dbReference type="EC" id="2.3.2.27"/>
    </reaction>
</comment>
<dbReference type="EC" id="2.3.2.27" evidence="5 19"/>
<dbReference type="EMBL" id="JAQIZZ010000008">
    <property type="protein sequence ID" value="KAJ5525101.1"/>
    <property type="molecule type" value="Genomic_DNA"/>
</dbReference>
<dbReference type="SUPFAM" id="SSF57850">
    <property type="entry name" value="RING/U-box"/>
    <property type="match status" value="1"/>
</dbReference>
<evidence type="ECO:0000256" key="15">
    <source>
        <dbReference type="ARBA" id="ARBA00023242"/>
    </source>
</evidence>
<keyword evidence="24" id="KW-1185">Reference proteome</keyword>
<evidence type="ECO:0000256" key="18">
    <source>
        <dbReference type="PROSITE-ProRule" id="PRU00175"/>
    </source>
</evidence>
<comment type="subunit">
    <text evidence="17 19">Interacts with E2 UBC2, forming a complex with ubiquitin ligase activity.</text>
</comment>
<comment type="function">
    <text evidence="16 19">E3 RING-finger protein, member of the UBC2/RAD6 epistasis group. Associates to the E2 ubiquitin conjugating enzyme UBC2/RAD6 to form the UBC2-RAD18 ubiquitin ligase complex involved in postreplicative repair (PRR) of damaged DNA.</text>
</comment>
<keyword evidence="9 19" id="KW-0227">DNA damage</keyword>
<dbReference type="GO" id="GO:0003697">
    <property type="term" value="F:single-stranded DNA binding"/>
    <property type="evidence" value="ECO:0007669"/>
    <property type="project" value="UniProtKB-UniRule"/>
</dbReference>
<evidence type="ECO:0000259" key="22">
    <source>
        <dbReference type="PROSITE" id="PS50800"/>
    </source>
</evidence>
<keyword evidence="13 19" id="KW-0238">DNA-binding</keyword>
<dbReference type="InterPro" id="IPR001841">
    <property type="entry name" value="Znf_RING"/>
</dbReference>
<dbReference type="SMART" id="SM00734">
    <property type="entry name" value="ZnF_Rad18"/>
    <property type="match status" value="1"/>
</dbReference>
<comment type="similarity">
    <text evidence="4 19">Belongs to the RAD18 family.</text>
</comment>
<name>A0AAD6CKD3_9EURO</name>
<evidence type="ECO:0000256" key="8">
    <source>
        <dbReference type="ARBA" id="ARBA00022723"/>
    </source>
</evidence>
<evidence type="ECO:0000256" key="20">
    <source>
        <dbReference type="SAM" id="MobiDB-lite"/>
    </source>
</evidence>
<keyword evidence="15 19" id="KW-0539">Nucleus</keyword>
<keyword evidence="11 19" id="KW-0833">Ubl conjugation pathway</keyword>
<dbReference type="PROSITE" id="PS00518">
    <property type="entry name" value="ZF_RING_1"/>
    <property type="match status" value="1"/>
</dbReference>
<keyword evidence="10 18" id="KW-0863">Zinc-finger</keyword>
<evidence type="ECO:0000256" key="13">
    <source>
        <dbReference type="ARBA" id="ARBA00023125"/>
    </source>
</evidence>
<comment type="subcellular location">
    <subcellularLocation>
        <location evidence="2 19">Nucleus</location>
    </subcellularLocation>
</comment>
<evidence type="ECO:0000313" key="23">
    <source>
        <dbReference type="EMBL" id="KAJ5525101.1"/>
    </source>
</evidence>
<dbReference type="GO" id="GO:0006301">
    <property type="term" value="P:DNA damage tolerance"/>
    <property type="evidence" value="ECO:0007669"/>
    <property type="project" value="InterPro"/>
</dbReference>
<dbReference type="FunFam" id="3.30.40.10:FF:000172">
    <property type="entry name" value="E3 ubiquitin-protein ligase RAD18"/>
    <property type="match status" value="1"/>
</dbReference>
<dbReference type="SMART" id="SM00184">
    <property type="entry name" value="RING"/>
    <property type="match status" value="1"/>
</dbReference>
<dbReference type="GO" id="GO:0061630">
    <property type="term" value="F:ubiquitin protein ligase activity"/>
    <property type="evidence" value="ECO:0007669"/>
    <property type="project" value="UniProtKB-UniRule"/>
</dbReference>
<comment type="caution">
    <text evidence="23">The sequence shown here is derived from an EMBL/GenBank/DDBJ whole genome shotgun (WGS) entry which is preliminary data.</text>
</comment>
<dbReference type="InterPro" id="IPR003034">
    <property type="entry name" value="SAP_dom"/>
</dbReference>
<feature type="domain" description="SAP" evidence="22">
    <location>
        <begin position="241"/>
        <end position="275"/>
    </location>
</feature>
<evidence type="ECO:0000256" key="6">
    <source>
        <dbReference type="ARBA" id="ARBA00015551"/>
    </source>
</evidence>
<evidence type="ECO:0000256" key="12">
    <source>
        <dbReference type="ARBA" id="ARBA00022833"/>
    </source>
</evidence>
<evidence type="ECO:0000256" key="11">
    <source>
        <dbReference type="ARBA" id="ARBA00022786"/>
    </source>
</evidence>
<organism evidence="23 24">
    <name type="scientific">Penicillium frequentans</name>
    <dbReference type="NCBI Taxonomy" id="3151616"/>
    <lineage>
        <taxon>Eukaryota</taxon>
        <taxon>Fungi</taxon>
        <taxon>Dikarya</taxon>
        <taxon>Ascomycota</taxon>
        <taxon>Pezizomycotina</taxon>
        <taxon>Eurotiomycetes</taxon>
        <taxon>Eurotiomycetidae</taxon>
        <taxon>Eurotiales</taxon>
        <taxon>Aspergillaceae</taxon>
        <taxon>Penicillium</taxon>
    </lineage>
</organism>
<dbReference type="InterPro" id="IPR017907">
    <property type="entry name" value="Znf_RING_CS"/>
</dbReference>
<dbReference type="Pfam" id="PF13923">
    <property type="entry name" value="zf-C3HC4_2"/>
    <property type="match status" value="1"/>
</dbReference>
<gene>
    <name evidence="23" type="ORF">N7494_011751</name>
</gene>
<evidence type="ECO:0000256" key="14">
    <source>
        <dbReference type="ARBA" id="ARBA00023204"/>
    </source>
</evidence>
<evidence type="ECO:0000256" key="1">
    <source>
        <dbReference type="ARBA" id="ARBA00000900"/>
    </source>
</evidence>
<dbReference type="InterPro" id="IPR006642">
    <property type="entry name" value="Rad18_UBZ4"/>
</dbReference>
<dbReference type="GO" id="GO:0008270">
    <property type="term" value="F:zinc ion binding"/>
    <property type="evidence" value="ECO:0007669"/>
    <property type="project" value="UniProtKB-KW"/>
</dbReference>
<dbReference type="InterPro" id="IPR039577">
    <property type="entry name" value="Rad18"/>
</dbReference>
<dbReference type="GO" id="GO:0097505">
    <property type="term" value="C:Rad6-Rad18 complex"/>
    <property type="evidence" value="ECO:0007669"/>
    <property type="project" value="TreeGrafter"/>
</dbReference>
<evidence type="ECO:0000256" key="5">
    <source>
        <dbReference type="ARBA" id="ARBA00012483"/>
    </source>
</evidence>
<evidence type="ECO:0000256" key="7">
    <source>
        <dbReference type="ARBA" id="ARBA00022679"/>
    </source>
</evidence>
<dbReference type="Gene3D" id="3.30.40.10">
    <property type="entry name" value="Zinc/RING finger domain, C3HC4 (zinc finger)"/>
    <property type="match status" value="1"/>
</dbReference>
<protein>
    <recommendedName>
        <fullName evidence="6 19">Postreplication repair E3 ubiquitin-protein ligase RAD18</fullName>
        <ecNumber evidence="5 19">2.3.2.27</ecNumber>
    </recommendedName>
    <alternativeName>
        <fullName evidence="19">RING-type E3 ubiquitin transferase RAD18</fullName>
    </alternativeName>
</protein>
<comment type="pathway">
    <text evidence="3 19">Protein modification; protein ubiquitination.</text>
</comment>
<keyword evidence="12 19" id="KW-0862">Zinc</keyword>
<dbReference type="PROSITE" id="PS50800">
    <property type="entry name" value="SAP"/>
    <property type="match status" value="1"/>
</dbReference>
<accession>A0AAD6CKD3</accession>
<feature type="compositionally biased region" description="Low complexity" evidence="20">
    <location>
        <begin position="128"/>
        <end position="137"/>
    </location>
</feature>
<evidence type="ECO:0000256" key="17">
    <source>
        <dbReference type="ARBA" id="ARBA00066140"/>
    </source>
</evidence>
<evidence type="ECO:0000256" key="16">
    <source>
        <dbReference type="ARBA" id="ARBA00054102"/>
    </source>
</evidence>
<keyword evidence="8 19" id="KW-0479">Metal-binding</keyword>
<feature type="region of interest" description="Disordered" evidence="20">
    <location>
        <begin position="108"/>
        <end position="154"/>
    </location>
</feature>
<dbReference type="GO" id="GO:0006281">
    <property type="term" value="P:DNA repair"/>
    <property type="evidence" value="ECO:0007669"/>
    <property type="project" value="UniProtKB-KW"/>
</dbReference>
<feature type="domain" description="RING-type" evidence="21">
    <location>
        <begin position="30"/>
        <end position="68"/>
    </location>
</feature>
<dbReference type="AlphaFoldDB" id="A0AAD6CKD3"/>
<evidence type="ECO:0000256" key="10">
    <source>
        <dbReference type="ARBA" id="ARBA00022771"/>
    </source>
</evidence>
<reference evidence="23 24" key="1">
    <citation type="journal article" date="2023" name="IMA Fungus">
        <title>Comparative genomic study of the Penicillium genus elucidates a diverse pangenome and 15 lateral gene transfer events.</title>
        <authorList>
            <person name="Petersen C."/>
            <person name="Sorensen T."/>
            <person name="Nielsen M.R."/>
            <person name="Sondergaard T.E."/>
            <person name="Sorensen J.L."/>
            <person name="Fitzpatrick D.A."/>
            <person name="Frisvad J.C."/>
            <person name="Nielsen K.L."/>
        </authorList>
    </citation>
    <scope>NUCLEOTIDE SEQUENCE [LARGE SCALE GENOMIC DNA]</scope>
    <source>
        <strain evidence="23 24">IBT 35679</strain>
    </source>
</reference>
<dbReference type="InterPro" id="IPR004580">
    <property type="entry name" value="Rad18_fungi"/>
</dbReference>
<evidence type="ECO:0000256" key="3">
    <source>
        <dbReference type="ARBA" id="ARBA00004906"/>
    </source>
</evidence>
<sequence>MENSLEITDSTDWLGTPLQLLAPLESSLRCQVCKDFFDTPMITSCSHSFCSLCIRRCLTADNKCPICREGDQVLKLRRNWAVQELLDTFKTARPAVMELARKFKALKEQEENQVPEPQPKKRKANQIEQSQEVSSVEASPPRLRTRSRSVKAVPQEPEVIPEIIEDSEGEEEYIPDDGMAVCPVCDRTMKIEAVSHHIDKCLVEQEAREATERQKHTAFGVLQRQQNSPSKQLDRLPTLNYDLMNPSQLRKKFKELGIPTEGAKDLMKRRHTEWVNLWNANCDSQNPKSRMQLLRELRVWEDTQGGGSVMTVPDRNTVTSKGFDAAGWSANHNDDFKRLIASARKKTDAQVRSTIPGSSGSDQSPSTSPNGLPGKVAEDLGDR</sequence>
<evidence type="ECO:0000313" key="24">
    <source>
        <dbReference type="Proteomes" id="UP001220324"/>
    </source>
</evidence>
<dbReference type="Proteomes" id="UP001220324">
    <property type="component" value="Unassembled WGS sequence"/>
</dbReference>
<evidence type="ECO:0000256" key="19">
    <source>
        <dbReference type="RuleBase" id="RU368093"/>
    </source>
</evidence>
<dbReference type="GO" id="GO:0005634">
    <property type="term" value="C:nucleus"/>
    <property type="evidence" value="ECO:0007669"/>
    <property type="project" value="UniProtKB-SubCell"/>
</dbReference>
<dbReference type="GO" id="GO:0006513">
    <property type="term" value="P:protein monoubiquitination"/>
    <property type="evidence" value="ECO:0007669"/>
    <property type="project" value="InterPro"/>
</dbReference>
<evidence type="ECO:0000256" key="4">
    <source>
        <dbReference type="ARBA" id="ARBA00009506"/>
    </source>
</evidence>